<protein>
    <submittedName>
        <fullName evidence="2">Uncharacterized protein</fullName>
    </submittedName>
</protein>
<reference evidence="2 3" key="1">
    <citation type="journal article" date="2016" name="Nat. Commun.">
        <title>Thousands of microbial genomes shed light on interconnected biogeochemical processes in an aquifer system.</title>
        <authorList>
            <person name="Anantharaman K."/>
            <person name="Brown C.T."/>
            <person name="Hug L.A."/>
            <person name="Sharon I."/>
            <person name="Castelle C.J."/>
            <person name="Probst A.J."/>
            <person name="Thomas B.C."/>
            <person name="Singh A."/>
            <person name="Wilkins M.J."/>
            <person name="Karaoz U."/>
            <person name="Brodie E.L."/>
            <person name="Williams K.H."/>
            <person name="Hubbard S.S."/>
            <person name="Banfield J.F."/>
        </authorList>
    </citation>
    <scope>NUCLEOTIDE SEQUENCE [LARGE SCALE GENOMIC DNA]</scope>
</reference>
<organism evidence="2 3">
    <name type="scientific">Candidatus Kaiserbacteria bacterium RIFCSPHIGHO2_01_FULL_48_10</name>
    <dbReference type="NCBI Taxonomy" id="1798476"/>
    <lineage>
        <taxon>Bacteria</taxon>
        <taxon>Candidatus Kaiseribacteriota</taxon>
    </lineage>
</organism>
<evidence type="ECO:0000313" key="3">
    <source>
        <dbReference type="Proteomes" id="UP000178249"/>
    </source>
</evidence>
<comment type="caution">
    <text evidence="2">The sequence shown here is derived from an EMBL/GenBank/DDBJ whole genome shotgun (WGS) entry which is preliminary data.</text>
</comment>
<dbReference type="Proteomes" id="UP000178249">
    <property type="component" value="Unassembled WGS sequence"/>
</dbReference>
<keyword evidence="1" id="KW-0812">Transmembrane</keyword>
<feature type="transmembrane region" description="Helical" evidence="1">
    <location>
        <begin position="21"/>
        <end position="46"/>
    </location>
</feature>
<keyword evidence="1" id="KW-1133">Transmembrane helix</keyword>
<keyword evidence="1" id="KW-0472">Membrane</keyword>
<accession>A0A1F6C5B6</accession>
<proteinExistence type="predicted"/>
<evidence type="ECO:0000313" key="2">
    <source>
        <dbReference type="EMBL" id="OGG44349.1"/>
    </source>
</evidence>
<name>A0A1F6C5B6_9BACT</name>
<gene>
    <name evidence="2" type="ORF">A2841_01010</name>
</gene>
<sequence length="181" mass="20160">MVNLLPKPIKRKIRFDYYLRLTAGAFFVCAIVILMGIALLIPSYLFARNEAETSTRYVASIQEKTELQQRGGVQASIALLAERLKIIKEYNRQPVTAHILSRLEGRLPSRVTLQKIGVRFTAPGEGDILISGFAETRNGLLEYAQALQKESIFAGVVVPVSQLSLDRDIDFSLSFAFTVTP</sequence>
<dbReference type="EMBL" id="MFKP01000011">
    <property type="protein sequence ID" value="OGG44349.1"/>
    <property type="molecule type" value="Genomic_DNA"/>
</dbReference>
<dbReference type="AlphaFoldDB" id="A0A1F6C5B6"/>
<evidence type="ECO:0000256" key="1">
    <source>
        <dbReference type="SAM" id="Phobius"/>
    </source>
</evidence>